<sequence>MSTLVRVVVTSILSILMLSCDFSMNFGEGVDGNRNVVTQERTISNDFESIKVSQGLDLYITQSNDVSINVEADENLHDLIMTETENGVLRIYTTENIRRAASRRVNLNIVDISAIKATSGSDVYSTNTIDVDELELNCTSGADIRLDVNTTTLNCHSTSGSDIKLTGTTKTLIAEATSGSDIEASGLKAETSKVKATSGADISVNTSKELTARATSGADIRYSGSPEKVDKSDSSSGSVRGN</sequence>
<feature type="domain" description="Putative auto-transporter adhesin head GIN" evidence="2">
    <location>
        <begin position="46"/>
        <end position="226"/>
    </location>
</feature>
<keyword evidence="4" id="KW-1185">Reference proteome</keyword>
<dbReference type="PROSITE" id="PS51257">
    <property type="entry name" value="PROKAR_LIPOPROTEIN"/>
    <property type="match status" value="1"/>
</dbReference>
<proteinExistence type="predicted"/>
<dbReference type="Gene3D" id="2.160.20.120">
    <property type="match status" value="1"/>
</dbReference>
<protein>
    <submittedName>
        <fullName evidence="3">DUF2807 domain-containing protein</fullName>
    </submittedName>
</protein>
<dbReference type="AlphaFoldDB" id="A0A7K1GF15"/>
<evidence type="ECO:0000313" key="3">
    <source>
        <dbReference type="EMBL" id="MTE27723.1"/>
    </source>
</evidence>
<evidence type="ECO:0000256" key="1">
    <source>
        <dbReference type="SAM" id="MobiDB-lite"/>
    </source>
</evidence>
<evidence type="ECO:0000313" key="4">
    <source>
        <dbReference type="Proteomes" id="UP000447545"/>
    </source>
</evidence>
<reference evidence="3 4" key="1">
    <citation type="submission" date="2019-11" db="EMBL/GenBank/DDBJ databases">
        <title>Winogradskyella ouciana sp. nov., isolated from the hadal seawater of the Mariana Trench.</title>
        <authorList>
            <person name="Liu R."/>
        </authorList>
    </citation>
    <scope>NUCLEOTIDE SEQUENCE [LARGE SCALE GENOMIC DNA]</scope>
    <source>
        <strain evidence="3 4">ZXX205</strain>
    </source>
</reference>
<name>A0A7K1GF15_9FLAO</name>
<feature type="region of interest" description="Disordered" evidence="1">
    <location>
        <begin position="213"/>
        <end position="242"/>
    </location>
</feature>
<accession>A0A7K1GF15</accession>
<dbReference type="Proteomes" id="UP000447545">
    <property type="component" value="Unassembled WGS sequence"/>
</dbReference>
<dbReference type="EMBL" id="WJYA01000007">
    <property type="protein sequence ID" value="MTE27723.1"/>
    <property type="molecule type" value="Genomic_DNA"/>
</dbReference>
<gene>
    <name evidence="3" type="ORF">F1003_12340</name>
</gene>
<organism evidence="3 4">
    <name type="scientific">Winogradskyella ouciana</name>
    <dbReference type="NCBI Taxonomy" id="2608631"/>
    <lineage>
        <taxon>Bacteria</taxon>
        <taxon>Pseudomonadati</taxon>
        <taxon>Bacteroidota</taxon>
        <taxon>Flavobacteriia</taxon>
        <taxon>Flavobacteriales</taxon>
        <taxon>Flavobacteriaceae</taxon>
        <taxon>Winogradskyella</taxon>
    </lineage>
</organism>
<dbReference type="Pfam" id="PF10988">
    <property type="entry name" value="DUF2807"/>
    <property type="match status" value="1"/>
</dbReference>
<dbReference type="InterPro" id="IPR021255">
    <property type="entry name" value="DUF2807"/>
</dbReference>
<evidence type="ECO:0000259" key="2">
    <source>
        <dbReference type="Pfam" id="PF10988"/>
    </source>
</evidence>
<dbReference type="RefSeq" id="WP_155089739.1">
    <property type="nucleotide sequence ID" value="NZ_WJYA01000007.1"/>
</dbReference>
<comment type="caution">
    <text evidence="3">The sequence shown here is derived from an EMBL/GenBank/DDBJ whole genome shotgun (WGS) entry which is preliminary data.</text>
</comment>